<reference evidence="4" key="1">
    <citation type="journal article" date="2013" name="Genome Announc.">
        <title>Draft genome sequence of Botrytis cinerea BcDW1, inoculum for noble rot of grape berries.</title>
        <authorList>
            <person name="Blanco-Ulate B."/>
            <person name="Allen G."/>
            <person name="Powell A.L."/>
            <person name="Cantu D."/>
        </authorList>
    </citation>
    <scope>NUCLEOTIDE SEQUENCE [LARGE SCALE GENOMIC DNA]</scope>
    <source>
        <strain evidence="4">BcDW1</strain>
    </source>
</reference>
<dbReference type="PANTHER" id="PTHR31642">
    <property type="entry name" value="TRICHOTHECENE 3-O-ACETYLTRANSFERASE"/>
    <property type="match status" value="1"/>
</dbReference>
<organism evidence="3 4">
    <name type="scientific">Botryotinia fuckeliana (strain BcDW1)</name>
    <name type="common">Noble rot fungus</name>
    <name type="synonym">Botrytis cinerea</name>
    <dbReference type="NCBI Taxonomy" id="1290391"/>
    <lineage>
        <taxon>Eukaryota</taxon>
        <taxon>Fungi</taxon>
        <taxon>Dikarya</taxon>
        <taxon>Ascomycota</taxon>
        <taxon>Pezizomycotina</taxon>
        <taxon>Leotiomycetes</taxon>
        <taxon>Helotiales</taxon>
        <taxon>Sclerotiniaceae</taxon>
        <taxon>Botrytis</taxon>
    </lineage>
</organism>
<sequence>MASATETLITELTPLDHLMPRTYVIGMNYIWPISRRSNIEDIHKHLKRGLEQTIKEIPFLGGSVVPTGSPGKFCIETLPGDFEGNQLIFNDLRTGSGNSWPHSYKNLRKARFPSTLFTDDCLSPVKGYMTRERLPVIAAQANFIDGGLILHLSVLHTACDVLAWNNILSILSRNVKASWPTEAEVSLNDDLQDYKVLPSFLDRSPLMRGNLNVERMDVREYKLQLANSKLEDPRNHLINPPPKSITEMENALFCISNSKLGELRDSISAEGSATSWLTVNDALAALMWCCVNRARISNGSQKLLRGNLSVAYDGRTVLDPPLPKRFMGNSALGFPITLDIHPKSVFEAALAISESRNDFNDKHIRDIIGFLDGLGDITQERVSYAKTLNPILVISNLKDMGFYEQDWGGSLGFQDALRMANPFLDYIPRVVPMPAQRNGNVDLIVWIEKSAAKRLREDETWNKWITPVFDSGGRWDTENTGHKIKAEVHSTSKLSQTSHNSISQIYIHRTPRHLYSTEYTMTSYRSESKATIKVRPPPSFIGGVQDKSWTPTPENWLYGAWYMTHTSQQYYWERTKNFVIQYEPVMNGVWPCTNQELVSLTPLNQPERIYTAFGIDSPIAGLDDAWLCQCTGHLSHISDHVAFLAWGADLQNVDWVVLYSTPLPGATVGLPAQVAIMSRERFGPDNTMVEAIKEALCAAGNSELTKLVDNLRPLLQEDLESGRPTCEYHVVQNVDSLTRF</sequence>
<evidence type="ECO:0000259" key="2">
    <source>
        <dbReference type="Pfam" id="PF22664"/>
    </source>
</evidence>
<feature type="domain" description="Trichothecene 3-O-acetyltransferase-like N-terminal" evidence="2">
    <location>
        <begin position="29"/>
        <end position="173"/>
    </location>
</feature>
<dbReference type="STRING" id="1290391.M7TZN3"/>
<dbReference type="PANTHER" id="PTHR31642:SF315">
    <property type="entry name" value="ACYLTRANSFERASE EASC"/>
    <property type="match status" value="1"/>
</dbReference>
<dbReference type="InterPro" id="IPR054710">
    <property type="entry name" value="Tri101-like_N"/>
</dbReference>
<protein>
    <submittedName>
        <fullName evidence="3">Putative trichothecene 3-o-acetyltransferase protein</fullName>
    </submittedName>
</protein>
<keyword evidence="1 3" id="KW-0808">Transferase</keyword>
<dbReference type="OrthoDB" id="1862401at2759"/>
<dbReference type="AlphaFoldDB" id="M7TZN3"/>
<dbReference type="Pfam" id="PF22664">
    <property type="entry name" value="TRI-like_N"/>
    <property type="match status" value="1"/>
</dbReference>
<dbReference type="InterPro" id="IPR023213">
    <property type="entry name" value="CAT-like_dom_sf"/>
</dbReference>
<accession>M7TZN3</accession>
<dbReference type="Gene3D" id="3.30.559.10">
    <property type="entry name" value="Chloramphenicol acetyltransferase-like domain"/>
    <property type="match status" value="2"/>
</dbReference>
<gene>
    <name evidence="3" type="ORF">BcDW1_4606</name>
</gene>
<dbReference type="GO" id="GO:0016747">
    <property type="term" value="F:acyltransferase activity, transferring groups other than amino-acyl groups"/>
    <property type="evidence" value="ECO:0007669"/>
    <property type="project" value="TreeGrafter"/>
</dbReference>
<dbReference type="InterPro" id="IPR050317">
    <property type="entry name" value="Plant_Fungal_Acyltransferase"/>
</dbReference>
<evidence type="ECO:0000256" key="1">
    <source>
        <dbReference type="ARBA" id="ARBA00022679"/>
    </source>
</evidence>
<name>M7TZN3_BOTF1</name>
<dbReference type="HOGENOM" id="CLU_375039_0_0_1"/>
<evidence type="ECO:0000313" key="4">
    <source>
        <dbReference type="Proteomes" id="UP000012045"/>
    </source>
</evidence>
<proteinExistence type="predicted"/>
<evidence type="ECO:0000313" key="3">
    <source>
        <dbReference type="EMBL" id="EMR86750.1"/>
    </source>
</evidence>
<dbReference type="Proteomes" id="UP000012045">
    <property type="component" value="Unassembled WGS sequence"/>
</dbReference>
<dbReference type="EMBL" id="KB707848">
    <property type="protein sequence ID" value="EMR86750.1"/>
    <property type="molecule type" value="Genomic_DNA"/>
</dbReference>